<dbReference type="InterPro" id="IPR001753">
    <property type="entry name" value="Enoyl-CoA_hydra/iso"/>
</dbReference>
<dbReference type="RefSeq" id="WP_131303884.1">
    <property type="nucleotide sequence ID" value="NZ_SJJR01000007.1"/>
</dbReference>
<dbReference type="InterPro" id="IPR029045">
    <property type="entry name" value="ClpP/crotonase-like_dom_sf"/>
</dbReference>
<dbReference type="Proteomes" id="UP000292274">
    <property type="component" value="Unassembled WGS sequence"/>
</dbReference>
<proteinExistence type="inferred from homology"/>
<sequence length="287" mass="31875">MSSHEHVEFSIDRERYTARITLRRPAAENRVTTAMATQICDFLDVVEQDDDIKVVVLSGEGEHLCAGWEPQDAWRQYLDAPGGSVRKHPSQRARLIAADENWWGPRGLYTRLLRCRKVTVLEARGKCFETGLYFALCCDLVVAGADARFACPRWRNVGVDGDMALLFATVGLKRAKELMFCDVAWSARTALAYGLVDYVADDVAAKVEELANMSASIMRDGIVTEKYAVFASLDKMGIGHSFAATTVVGASLSNIHFQPGEYNFLRDLRDNGVDEALSTSRRGLRDV</sequence>
<dbReference type="GO" id="GO:0016853">
    <property type="term" value="F:isomerase activity"/>
    <property type="evidence" value="ECO:0007669"/>
    <property type="project" value="UniProtKB-KW"/>
</dbReference>
<accession>A0A4R0GJ40</accession>
<gene>
    <name evidence="2" type="ORF">E0H26_13165</name>
</gene>
<dbReference type="CDD" id="cd06558">
    <property type="entry name" value="crotonase-like"/>
    <property type="match status" value="1"/>
</dbReference>
<comment type="caution">
    <text evidence="2">The sequence shown here is derived from an EMBL/GenBank/DDBJ whole genome shotgun (WGS) entry which is preliminary data.</text>
</comment>
<dbReference type="Gene3D" id="3.90.226.10">
    <property type="entry name" value="2-enoyl-CoA Hydratase, Chain A, domain 1"/>
    <property type="match status" value="1"/>
</dbReference>
<evidence type="ECO:0000313" key="2">
    <source>
        <dbReference type="EMBL" id="TCB97216.1"/>
    </source>
</evidence>
<dbReference type="SUPFAM" id="SSF52096">
    <property type="entry name" value="ClpP/crotonase"/>
    <property type="match status" value="1"/>
</dbReference>
<protein>
    <submittedName>
        <fullName evidence="2">Enoyl-CoA hydratase/isomerase family protein</fullName>
    </submittedName>
</protein>
<organism evidence="2 3">
    <name type="scientific">Micromonospora zingiberis</name>
    <dbReference type="NCBI Taxonomy" id="2053011"/>
    <lineage>
        <taxon>Bacteria</taxon>
        <taxon>Bacillati</taxon>
        <taxon>Actinomycetota</taxon>
        <taxon>Actinomycetes</taxon>
        <taxon>Micromonosporales</taxon>
        <taxon>Micromonosporaceae</taxon>
        <taxon>Micromonospora</taxon>
    </lineage>
</organism>
<name>A0A4R0GJ40_9ACTN</name>
<evidence type="ECO:0000313" key="3">
    <source>
        <dbReference type="Proteomes" id="UP000292274"/>
    </source>
</evidence>
<dbReference type="AlphaFoldDB" id="A0A4R0GJ40"/>
<keyword evidence="2" id="KW-0413">Isomerase</keyword>
<dbReference type="PANTHER" id="PTHR43802:SF1">
    <property type="entry name" value="IP11341P-RELATED"/>
    <property type="match status" value="1"/>
</dbReference>
<evidence type="ECO:0000256" key="1">
    <source>
        <dbReference type="ARBA" id="ARBA00005254"/>
    </source>
</evidence>
<dbReference type="PANTHER" id="PTHR43802">
    <property type="entry name" value="ENOYL-COA HYDRATASE"/>
    <property type="match status" value="1"/>
</dbReference>
<comment type="similarity">
    <text evidence="1">Belongs to the enoyl-CoA hydratase/isomerase family.</text>
</comment>
<dbReference type="OrthoDB" id="9807606at2"/>
<reference evidence="2 3" key="1">
    <citation type="submission" date="2019-02" db="EMBL/GenBank/DDBJ databases">
        <title>Jishengella sp. nov., isolated from a root of Zingiber montanum.</title>
        <authorList>
            <person name="Kuncharoen N."/>
            <person name="Kudo T."/>
            <person name="Masahiro Y."/>
            <person name="Ohkuma M."/>
            <person name="Tanasupawat S."/>
        </authorList>
    </citation>
    <scope>NUCLEOTIDE SEQUENCE [LARGE SCALE GENOMIC DNA]</scope>
    <source>
        <strain evidence="2 3">PLAI 1-1</strain>
    </source>
</reference>
<dbReference type="EMBL" id="SJJR01000007">
    <property type="protein sequence ID" value="TCB97216.1"/>
    <property type="molecule type" value="Genomic_DNA"/>
</dbReference>
<dbReference type="Pfam" id="PF00378">
    <property type="entry name" value="ECH_1"/>
    <property type="match status" value="1"/>
</dbReference>
<keyword evidence="3" id="KW-1185">Reference proteome</keyword>